<sequence>MSAVALTVRADEVRSSTAAMRAAVRDLAAEHTEVWTGPFPGFADALAEVARVDLCLARLVEGHADALRILDQAGAAPRPGVYGVWASRSAGTGVGARANGTGWHLDGELRFASGIDVVDRALLPGWVDADTHLLFDVAADAVRADRDSWHTSAMDASRSFTVTASMPCGADDVVGPENFYLRRPGFLVGGLGVAAVWAGGAQSVLEQVAAGLRRFTPSAHQVRRLGVAEQAVWQARTVVAATARRLPDLDGDRLARETTAARTCVVTACEQVVDEAQRIVGPGGLSGDARLARTLADLAIFVRQHHVDLAHEAAGRHALDTREPTG</sequence>
<protein>
    <recommendedName>
        <fullName evidence="2">Acyl-CoA dehydrogenase/oxidase C-terminal domain-containing protein</fullName>
    </recommendedName>
</protein>
<dbReference type="KEGG" id="nps:KRR39_23675"/>
<evidence type="ECO:0000259" key="2">
    <source>
        <dbReference type="Pfam" id="PF00441"/>
    </source>
</evidence>
<dbReference type="Pfam" id="PF00441">
    <property type="entry name" value="Acyl-CoA_dh_1"/>
    <property type="match status" value="1"/>
</dbReference>
<name>A0A975SYF5_9ACTN</name>
<dbReference type="Proteomes" id="UP000683575">
    <property type="component" value="Chromosome"/>
</dbReference>
<accession>A0A975SYF5</accession>
<evidence type="ECO:0000313" key="4">
    <source>
        <dbReference type="Proteomes" id="UP000683575"/>
    </source>
</evidence>
<keyword evidence="4" id="KW-1185">Reference proteome</keyword>
<gene>
    <name evidence="3" type="ORF">KRR39_23675</name>
</gene>
<dbReference type="GO" id="GO:0016627">
    <property type="term" value="F:oxidoreductase activity, acting on the CH-CH group of donors"/>
    <property type="evidence" value="ECO:0007669"/>
    <property type="project" value="InterPro"/>
</dbReference>
<proteinExistence type="predicted"/>
<dbReference type="InterPro" id="IPR009075">
    <property type="entry name" value="AcylCo_DH/oxidase_C"/>
</dbReference>
<dbReference type="RefSeq" id="WP_216939784.1">
    <property type="nucleotide sequence ID" value="NZ_CP077062.1"/>
</dbReference>
<evidence type="ECO:0000256" key="1">
    <source>
        <dbReference type="ARBA" id="ARBA00022630"/>
    </source>
</evidence>
<reference evidence="3" key="1">
    <citation type="submission" date="2021-06" db="EMBL/GenBank/DDBJ databases">
        <title>Complete genome sequence of Nocardioides sp. G188.</title>
        <authorList>
            <person name="Im W.-T."/>
        </authorList>
    </citation>
    <scope>NUCLEOTIDE SEQUENCE</scope>
    <source>
        <strain evidence="3">G188</strain>
    </source>
</reference>
<feature type="domain" description="Acyl-CoA dehydrogenase/oxidase C-terminal" evidence="2">
    <location>
        <begin position="188"/>
        <end position="298"/>
    </location>
</feature>
<evidence type="ECO:0000313" key="3">
    <source>
        <dbReference type="EMBL" id="QWZ08275.1"/>
    </source>
</evidence>
<dbReference type="EMBL" id="CP077062">
    <property type="protein sequence ID" value="QWZ08275.1"/>
    <property type="molecule type" value="Genomic_DNA"/>
</dbReference>
<dbReference type="AlphaFoldDB" id="A0A975SYF5"/>
<organism evidence="3 4">
    <name type="scientific">Nocardioides panacis</name>
    <dbReference type="NCBI Taxonomy" id="2849501"/>
    <lineage>
        <taxon>Bacteria</taxon>
        <taxon>Bacillati</taxon>
        <taxon>Actinomycetota</taxon>
        <taxon>Actinomycetes</taxon>
        <taxon>Propionibacteriales</taxon>
        <taxon>Nocardioidaceae</taxon>
        <taxon>Nocardioides</taxon>
    </lineage>
</organism>
<keyword evidence="1" id="KW-0285">Flavoprotein</keyword>